<gene>
    <name evidence="9" type="ORF">SAMN02745227_00600</name>
</gene>
<dbReference type="InterPro" id="IPR017856">
    <property type="entry name" value="Integrase-like_N"/>
</dbReference>
<organism evidence="9 10">
    <name type="scientific">Anaerobranca californiensis DSM 14826</name>
    <dbReference type="NCBI Taxonomy" id="1120989"/>
    <lineage>
        <taxon>Bacteria</taxon>
        <taxon>Bacillati</taxon>
        <taxon>Bacillota</taxon>
        <taxon>Clostridia</taxon>
        <taxon>Eubacteriales</taxon>
        <taxon>Proteinivoracaceae</taxon>
        <taxon>Anaerobranca</taxon>
    </lineage>
</organism>
<dbReference type="NCBIfam" id="NF001030">
    <property type="entry name" value="PRK00110.1"/>
    <property type="match status" value="1"/>
</dbReference>
<feature type="domain" description="TACO1/YebC-like second and third" evidence="7">
    <location>
        <begin position="82"/>
        <end position="238"/>
    </location>
</feature>
<dbReference type="Gene3D" id="1.10.10.200">
    <property type="match status" value="1"/>
</dbReference>
<dbReference type="STRING" id="1120989.SAMN02745227_00600"/>
<dbReference type="PANTHER" id="PTHR12532">
    <property type="entry name" value="TRANSLATIONAL ACTIVATOR OF CYTOCHROME C OXIDASE 1"/>
    <property type="match status" value="1"/>
</dbReference>
<feature type="domain" description="TACO1/YebC-like N-terminal" evidence="8">
    <location>
        <begin position="5"/>
        <end position="75"/>
    </location>
</feature>
<accession>A0A1M6LQ97</accession>
<evidence type="ECO:0000259" key="7">
    <source>
        <dbReference type="Pfam" id="PF01709"/>
    </source>
</evidence>
<dbReference type="Pfam" id="PF20772">
    <property type="entry name" value="TACO1_YebC_N"/>
    <property type="match status" value="1"/>
</dbReference>
<dbReference type="RefSeq" id="WP_072906184.1">
    <property type="nucleotide sequence ID" value="NZ_FRAI01000005.1"/>
</dbReference>
<dbReference type="Pfam" id="PF01709">
    <property type="entry name" value="Transcrip_reg"/>
    <property type="match status" value="1"/>
</dbReference>
<keyword evidence="5 6" id="KW-0804">Transcription</keyword>
<evidence type="ECO:0000259" key="8">
    <source>
        <dbReference type="Pfam" id="PF20772"/>
    </source>
</evidence>
<name>A0A1M6LQ97_9FIRM</name>
<evidence type="ECO:0000256" key="3">
    <source>
        <dbReference type="ARBA" id="ARBA00023015"/>
    </source>
</evidence>
<proteinExistence type="inferred from homology"/>
<protein>
    <recommendedName>
        <fullName evidence="6">Probable transcriptional regulatory protein SAMN02745227_00600</fullName>
    </recommendedName>
</protein>
<dbReference type="Gene3D" id="3.30.70.980">
    <property type="match status" value="2"/>
</dbReference>
<dbReference type="SUPFAM" id="SSF75625">
    <property type="entry name" value="YebC-like"/>
    <property type="match status" value="1"/>
</dbReference>
<keyword evidence="4 6" id="KW-0238">DNA-binding</keyword>
<dbReference type="Proteomes" id="UP000243547">
    <property type="component" value="Unassembled WGS sequence"/>
</dbReference>
<dbReference type="OrthoDB" id="9781053at2"/>
<evidence type="ECO:0000256" key="5">
    <source>
        <dbReference type="ARBA" id="ARBA00023163"/>
    </source>
</evidence>
<dbReference type="AlphaFoldDB" id="A0A1M6LQ97"/>
<sequence length="240" mass="26966">MAGHSKWANIKHRKSRVDAQRGKIFTKIAKEIMVAVKQGGPDPEGNFKLRLAIQKARLNNMPNDNIQRAIQRGLGDLDGSNYEEVIYEGYGPGGAALLLEILTDNRNRTAPEIRHILSKHGGSLGESGCVAWMFQRRGLLVIEKTKEIDEDEFILAALDAGALDVKLEEDSLEVITEPSDFEDVKQALNKLGYTFVIEEVTMIPQTTISLEGNEKETMEKLLEILEDHNDIQNVYTNYER</sequence>
<dbReference type="NCBIfam" id="TIGR01033">
    <property type="entry name" value="YebC/PmpR family DNA-binding transcriptional regulator"/>
    <property type="match status" value="1"/>
</dbReference>
<dbReference type="InterPro" id="IPR026564">
    <property type="entry name" value="Transcrip_reg_TACO1-like_dom3"/>
</dbReference>
<dbReference type="InterPro" id="IPR002876">
    <property type="entry name" value="Transcrip_reg_TACO1-like"/>
</dbReference>
<evidence type="ECO:0000313" key="9">
    <source>
        <dbReference type="EMBL" id="SHJ73232.1"/>
    </source>
</evidence>
<dbReference type="PANTHER" id="PTHR12532:SF6">
    <property type="entry name" value="TRANSCRIPTIONAL REGULATORY PROTEIN YEBC-RELATED"/>
    <property type="match status" value="1"/>
</dbReference>
<dbReference type="GO" id="GO:0006355">
    <property type="term" value="P:regulation of DNA-templated transcription"/>
    <property type="evidence" value="ECO:0007669"/>
    <property type="project" value="UniProtKB-UniRule"/>
</dbReference>
<dbReference type="InterPro" id="IPR048300">
    <property type="entry name" value="TACO1_YebC-like_2nd/3rd_dom"/>
</dbReference>
<dbReference type="FunFam" id="1.10.10.200:FF:000002">
    <property type="entry name" value="Probable transcriptional regulatory protein CLM62_37755"/>
    <property type="match status" value="1"/>
</dbReference>
<dbReference type="NCBIfam" id="NF009044">
    <property type="entry name" value="PRK12378.1"/>
    <property type="match status" value="1"/>
</dbReference>
<dbReference type="GO" id="GO:0005829">
    <property type="term" value="C:cytosol"/>
    <property type="evidence" value="ECO:0007669"/>
    <property type="project" value="TreeGrafter"/>
</dbReference>
<comment type="subcellular location">
    <subcellularLocation>
        <location evidence="6">Cytoplasm</location>
    </subcellularLocation>
</comment>
<keyword evidence="2 6" id="KW-0963">Cytoplasm</keyword>
<evidence type="ECO:0000256" key="6">
    <source>
        <dbReference type="HAMAP-Rule" id="MF_00693"/>
    </source>
</evidence>
<dbReference type="EMBL" id="FRAI01000005">
    <property type="protein sequence ID" value="SHJ73232.1"/>
    <property type="molecule type" value="Genomic_DNA"/>
</dbReference>
<keyword evidence="3 6" id="KW-0805">Transcription regulation</keyword>
<dbReference type="GO" id="GO:0003677">
    <property type="term" value="F:DNA binding"/>
    <property type="evidence" value="ECO:0007669"/>
    <property type="project" value="UniProtKB-UniRule"/>
</dbReference>
<evidence type="ECO:0000256" key="1">
    <source>
        <dbReference type="ARBA" id="ARBA00008724"/>
    </source>
</evidence>
<dbReference type="HAMAP" id="MF_00693">
    <property type="entry name" value="Transcrip_reg_TACO1"/>
    <property type="match status" value="1"/>
</dbReference>
<dbReference type="InterPro" id="IPR029072">
    <property type="entry name" value="YebC-like"/>
</dbReference>
<evidence type="ECO:0000313" key="10">
    <source>
        <dbReference type="Proteomes" id="UP000243547"/>
    </source>
</evidence>
<keyword evidence="10" id="KW-1185">Reference proteome</keyword>
<evidence type="ECO:0000256" key="4">
    <source>
        <dbReference type="ARBA" id="ARBA00023125"/>
    </source>
</evidence>
<reference evidence="10" key="1">
    <citation type="submission" date="2016-11" db="EMBL/GenBank/DDBJ databases">
        <authorList>
            <person name="Varghese N."/>
            <person name="Submissions S."/>
        </authorList>
    </citation>
    <scope>NUCLEOTIDE SEQUENCE [LARGE SCALE GENOMIC DNA]</scope>
    <source>
        <strain evidence="10">DSM 14826</strain>
    </source>
</reference>
<dbReference type="FunFam" id="3.30.70.980:FF:000002">
    <property type="entry name" value="Probable transcriptional regulatory protein YebC"/>
    <property type="match status" value="1"/>
</dbReference>
<comment type="similarity">
    <text evidence="1 6">Belongs to the TACO1 family.</text>
</comment>
<evidence type="ECO:0000256" key="2">
    <source>
        <dbReference type="ARBA" id="ARBA00022490"/>
    </source>
</evidence>
<dbReference type="InterPro" id="IPR049083">
    <property type="entry name" value="TACO1_YebC_N"/>
</dbReference>